<dbReference type="GO" id="GO:0004029">
    <property type="term" value="F:aldehyde dehydrogenase (NAD+) activity"/>
    <property type="evidence" value="ECO:0007669"/>
    <property type="project" value="TreeGrafter"/>
</dbReference>
<sequence>MKVLVTGASGYLGGGICHALYREGHSIRAFVRRSSVLDNLPNEVETAYGDVTDLASLLEACNGCEVIIHSAALVEPWLPNPSEFITVNVGGLKNVIEAVKRTSSIQKLIYTSSFFALGPTDGYIADERQIHPGKFYCTEYEKSKAVADEIARQAAAEGLPVVLLYPGVLYGPGKLTTGNIVASMMLERFNGRLPGYIGYGNDKLSFSHIDDVAYAHVAAMHKGRVGERYLLTGENASFVDVFNLAANLTGTTPPSFHIPLWVLETYGWLSVFWARIIGKLPFISYPTVYVLKHQWAYSCEKAKAELGYKPRTLREGLAEVVSWLKSLDLIKY</sequence>
<dbReference type="EMBL" id="EF086802">
    <property type="protein sequence ID" value="ABK26058.1"/>
    <property type="molecule type" value="mRNA"/>
</dbReference>
<dbReference type="GO" id="GO:0005737">
    <property type="term" value="C:cytoplasm"/>
    <property type="evidence" value="ECO:0007669"/>
    <property type="project" value="TreeGrafter"/>
</dbReference>
<dbReference type="InterPro" id="IPR001509">
    <property type="entry name" value="Epimerase_deHydtase"/>
</dbReference>
<dbReference type="Gene3D" id="3.40.50.720">
    <property type="entry name" value="NAD(P)-binding Rossmann-like Domain"/>
    <property type="match status" value="1"/>
</dbReference>
<evidence type="ECO:0000259" key="1">
    <source>
        <dbReference type="Pfam" id="PF01370"/>
    </source>
</evidence>
<evidence type="ECO:0000313" key="2">
    <source>
        <dbReference type="EMBL" id="ABK26058.1"/>
    </source>
</evidence>
<dbReference type="CDD" id="cd05228">
    <property type="entry name" value="AR_FR_like_1_SDR_e"/>
    <property type="match status" value="1"/>
</dbReference>
<dbReference type="OMA" id="EWYGESK"/>
<accession>A9NZJ7</accession>
<dbReference type="Pfam" id="PF01370">
    <property type="entry name" value="Epimerase"/>
    <property type="match status" value="1"/>
</dbReference>
<proteinExistence type="evidence at transcript level"/>
<name>A9NZJ7_PICSI</name>
<organism evidence="2">
    <name type="scientific">Picea sitchensis</name>
    <name type="common">Sitka spruce</name>
    <name type="synonym">Pinus sitchensis</name>
    <dbReference type="NCBI Taxonomy" id="3332"/>
    <lineage>
        <taxon>Eukaryota</taxon>
        <taxon>Viridiplantae</taxon>
        <taxon>Streptophyta</taxon>
        <taxon>Embryophyta</taxon>
        <taxon>Tracheophyta</taxon>
        <taxon>Spermatophyta</taxon>
        <taxon>Pinopsida</taxon>
        <taxon>Pinidae</taxon>
        <taxon>Conifers I</taxon>
        <taxon>Pinales</taxon>
        <taxon>Pinaceae</taxon>
        <taxon>Picea</taxon>
    </lineage>
</organism>
<dbReference type="AlphaFoldDB" id="A9NZJ7"/>
<dbReference type="InterPro" id="IPR036291">
    <property type="entry name" value="NAD(P)-bd_dom_sf"/>
</dbReference>
<reference evidence="2" key="1">
    <citation type="journal article" date="2008" name="BMC Genomics">
        <title>A conifer genomics resource of 200,000 spruce (Picea spp.) ESTs and 6,464 high-quality, sequence-finished full-length cDNAs for Sitka spruce (Picea sitchensis).</title>
        <authorList>
            <person name="Ralph S.G."/>
            <person name="Chun H.J."/>
            <person name="Kolosova N."/>
            <person name="Cooper D."/>
            <person name="Oddy C."/>
            <person name="Ritland C.E."/>
            <person name="Kirkpatrick R."/>
            <person name="Moore R."/>
            <person name="Barber S."/>
            <person name="Holt R.A."/>
            <person name="Jones S.J."/>
            <person name="Marra M.A."/>
            <person name="Douglas C.J."/>
            <person name="Ritland K."/>
            <person name="Bohlmann J."/>
        </authorList>
    </citation>
    <scope>NUCLEOTIDE SEQUENCE</scope>
    <source>
        <tissue evidence="2">Bark</tissue>
    </source>
</reference>
<feature type="domain" description="NAD-dependent epimerase/dehydratase" evidence="1">
    <location>
        <begin position="3"/>
        <end position="229"/>
    </location>
</feature>
<dbReference type="FunFam" id="3.40.50.720:FF:000425">
    <property type="entry name" value="NAD(P)-binding Rossmann-fold superfamily protein"/>
    <property type="match status" value="1"/>
</dbReference>
<dbReference type="InterPro" id="IPR051783">
    <property type="entry name" value="NAD(P)-dependent_oxidoreduct"/>
</dbReference>
<dbReference type="PANTHER" id="PTHR48079:SF6">
    <property type="entry name" value="NAD(P)-BINDING DOMAIN-CONTAINING PROTEIN-RELATED"/>
    <property type="match status" value="1"/>
</dbReference>
<protein>
    <recommendedName>
        <fullName evidence="1">NAD-dependent epimerase/dehydratase domain-containing protein</fullName>
    </recommendedName>
</protein>
<dbReference type="PANTHER" id="PTHR48079">
    <property type="entry name" value="PROTEIN YEEZ"/>
    <property type="match status" value="1"/>
</dbReference>
<dbReference type="SUPFAM" id="SSF51735">
    <property type="entry name" value="NAD(P)-binding Rossmann-fold domains"/>
    <property type="match status" value="1"/>
</dbReference>